<evidence type="ECO:0000313" key="2">
    <source>
        <dbReference type="EMBL" id="SNX47997.1"/>
    </source>
</evidence>
<accession>A0A240EH29</accession>
<keyword evidence="1" id="KW-0472">Membrane</keyword>
<proteinExistence type="predicted"/>
<feature type="transmembrane region" description="Helical" evidence="1">
    <location>
        <begin position="23"/>
        <end position="48"/>
    </location>
</feature>
<sequence length="93" mass="10296">MLRHLGILTKNSFPAMMEKQGMAYWYAAAFMFGAVQLVALPILIPSYIFTITGSMTHTGAAFAFVGLSGFMAPILGRVIDRFKSHAQHRSWPC</sequence>
<gene>
    <name evidence="2" type="ORF">VTH8203_01613</name>
</gene>
<evidence type="ECO:0000256" key="1">
    <source>
        <dbReference type="SAM" id="Phobius"/>
    </source>
</evidence>
<keyword evidence="3" id="KW-1185">Reference proteome</keyword>
<organism evidence="2 3">
    <name type="scientific">Vibrio thalassae</name>
    <dbReference type="NCBI Taxonomy" id="1243014"/>
    <lineage>
        <taxon>Bacteria</taxon>
        <taxon>Pseudomonadati</taxon>
        <taxon>Pseudomonadota</taxon>
        <taxon>Gammaproteobacteria</taxon>
        <taxon>Vibrionales</taxon>
        <taxon>Vibrionaceae</taxon>
        <taxon>Vibrio</taxon>
    </lineage>
</organism>
<dbReference type="EMBL" id="OANU01000018">
    <property type="protein sequence ID" value="SNX47997.1"/>
    <property type="molecule type" value="Genomic_DNA"/>
</dbReference>
<evidence type="ECO:0008006" key="4">
    <source>
        <dbReference type="Google" id="ProtNLM"/>
    </source>
</evidence>
<protein>
    <recommendedName>
        <fullName evidence="4">Major Facilitator Superfamily protein</fullName>
    </recommendedName>
</protein>
<dbReference type="Proteomes" id="UP000219336">
    <property type="component" value="Unassembled WGS sequence"/>
</dbReference>
<evidence type="ECO:0000313" key="3">
    <source>
        <dbReference type="Proteomes" id="UP000219336"/>
    </source>
</evidence>
<keyword evidence="1" id="KW-1133">Transmembrane helix</keyword>
<dbReference type="AlphaFoldDB" id="A0A240EH29"/>
<feature type="transmembrane region" description="Helical" evidence="1">
    <location>
        <begin position="60"/>
        <end position="79"/>
    </location>
</feature>
<keyword evidence="1" id="KW-0812">Transmembrane</keyword>
<reference evidence="3" key="1">
    <citation type="submission" date="2016-06" db="EMBL/GenBank/DDBJ databases">
        <authorList>
            <person name="Rodrigo-Torres L."/>
            <person name="Arahal R.D."/>
            <person name="Lucena T."/>
        </authorList>
    </citation>
    <scope>NUCLEOTIDE SEQUENCE [LARGE SCALE GENOMIC DNA]</scope>
    <source>
        <strain evidence="3">CECT8203</strain>
    </source>
</reference>
<name>A0A240EH29_9VIBR</name>